<dbReference type="InterPro" id="IPR004089">
    <property type="entry name" value="MCPsignal_dom"/>
</dbReference>
<reference evidence="10 11" key="1">
    <citation type="submission" date="2020-02" db="EMBL/GenBank/DDBJ databases">
        <title>Genome sequences of Thiorhodococcus mannitoliphagus and Thiorhodococcus minor, purple sulfur photosynthetic bacteria in the gammaproteobacterial family, Chromatiaceae.</title>
        <authorList>
            <person name="Aviles F.A."/>
            <person name="Meyer T.E."/>
            <person name="Kyndt J.A."/>
        </authorList>
    </citation>
    <scope>NUCLEOTIDE SEQUENCE [LARGE SCALE GENOMIC DNA]</scope>
    <source>
        <strain evidence="10 11">DSM 11518</strain>
    </source>
</reference>
<dbReference type="SMART" id="SM00283">
    <property type="entry name" value="MA"/>
    <property type="match status" value="1"/>
</dbReference>
<sequence>MLTRLSMMQKLLLTLAPLTVVVVLAMTLVIRDLVHTGAIEDAVARTQLLAQAEGERVADRLLGPLSGAKTLASLADTRNQFPAGERRSYFNAILAQFLKDRPDLLGVWMVWEPDAFDGQDAFYAGTEGHDATGRFVPYWYRDGQTLKLTPVENYATPGAGDFYLKTREMGSPQILDPYVYEIQGKEELLTTISAPIKEAGRVVGVVGIDLLSAGLQEKVSQIRPFNGVSALFTASGEIVAHPDPSRVGKNARDTEREIHGDKIEELLAALERGESYVNRRQTPMMGGESLIVTESFALGDTGQHWGFGMALPVDKVLAASNAIIGRILLIGALGLALLIGLMVLLSRGISKPLVGVAAALQDIASGDGDLTQRLPVHGKDEVAMLATGFNAFVEKIQELVKEVGGASSQLSAAAEQLSMSSGSMGQEVQRQHLETDQVATAMNEMTATVQEVASHANDAAQAARDARTETSQGADVVKETIAVIQRLDTEIERAAEVIQRLESDSDAIGTVLEVIRGIAEQTNLLALNAAIEAARAGEQGRGFAVVADEVRSLASRTQDSTKEIQAMIERLQGGANNAVTVMTNGRSLSSETVGQAGRAGESLNVINDMIGRIDDMNTQIASAAEEQSAVAAEIDRNVSTIAQSVDSSARGANELVASSEALAQLAADLQTRVDRFKI</sequence>
<dbReference type="Pfam" id="PF00672">
    <property type="entry name" value="HAMP"/>
    <property type="match status" value="1"/>
</dbReference>
<dbReference type="SUPFAM" id="SSF58104">
    <property type="entry name" value="Methyl-accepting chemotaxis protein (MCP) signaling domain"/>
    <property type="match status" value="1"/>
</dbReference>
<keyword evidence="2" id="KW-0997">Cell inner membrane</keyword>
<dbReference type="Pfam" id="PF22673">
    <property type="entry name" value="MCP-like_PDC_1"/>
    <property type="match status" value="1"/>
</dbReference>
<feature type="domain" description="Methyl-accepting transducer" evidence="7">
    <location>
        <begin position="406"/>
        <end position="642"/>
    </location>
</feature>
<keyword evidence="6" id="KW-0812">Transmembrane</keyword>
<feature type="domain" description="T-SNARE coiled-coil homology" evidence="8">
    <location>
        <begin position="601"/>
        <end position="655"/>
    </location>
</feature>
<dbReference type="PROSITE" id="PS50885">
    <property type="entry name" value="HAMP"/>
    <property type="match status" value="1"/>
</dbReference>
<evidence type="ECO:0000256" key="1">
    <source>
        <dbReference type="ARBA" id="ARBA00004429"/>
    </source>
</evidence>
<dbReference type="FunFam" id="1.10.287.950:FF:000001">
    <property type="entry name" value="Methyl-accepting chemotaxis sensory transducer"/>
    <property type="match status" value="1"/>
</dbReference>
<evidence type="ECO:0000259" key="7">
    <source>
        <dbReference type="PROSITE" id="PS50111"/>
    </source>
</evidence>
<evidence type="ECO:0000256" key="3">
    <source>
        <dbReference type="ARBA" id="ARBA00023224"/>
    </source>
</evidence>
<keyword evidence="6" id="KW-1133">Transmembrane helix</keyword>
<dbReference type="GO" id="GO:0005886">
    <property type="term" value="C:plasma membrane"/>
    <property type="evidence" value="ECO:0007669"/>
    <property type="project" value="UniProtKB-SubCell"/>
</dbReference>
<comment type="subcellular location">
    <subcellularLocation>
        <location evidence="1">Cell inner membrane</location>
        <topology evidence="1">Multi-pass membrane protein</topology>
    </subcellularLocation>
</comment>
<keyword evidence="3 5" id="KW-0807">Transducer</keyword>
<dbReference type="Gene3D" id="3.30.450.20">
    <property type="entry name" value="PAS domain"/>
    <property type="match status" value="2"/>
</dbReference>
<dbReference type="RefSeq" id="WP_164454636.1">
    <property type="nucleotide sequence ID" value="NZ_JAAIJQ010000074.1"/>
</dbReference>
<comment type="caution">
    <text evidence="10">The sequence shown here is derived from an EMBL/GenBank/DDBJ whole genome shotgun (WGS) entry which is preliminary data.</text>
</comment>
<evidence type="ECO:0000313" key="10">
    <source>
        <dbReference type="EMBL" id="NEV64104.1"/>
    </source>
</evidence>
<keyword evidence="2" id="KW-1003">Cell membrane</keyword>
<protein>
    <submittedName>
        <fullName evidence="10">Methyl-accepting chemotaxis protein</fullName>
    </submittedName>
</protein>
<accession>A0A6M0K4A4</accession>
<dbReference type="InterPro" id="IPR003660">
    <property type="entry name" value="HAMP_dom"/>
</dbReference>
<evidence type="ECO:0000256" key="6">
    <source>
        <dbReference type="SAM" id="Phobius"/>
    </source>
</evidence>
<dbReference type="SMART" id="SM00304">
    <property type="entry name" value="HAMP"/>
    <property type="match status" value="2"/>
</dbReference>
<keyword evidence="11" id="KW-1185">Reference proteome</keyword>
<evidence type="ECO:0000256" key="5">
    <source>
        <dbReference type="PROSITE-ProRule" id="PRU00284"/>
    </source>
</evidence>
<dbReference type="GO" id="GO:0007165">
    <property type="term" value="P:signal transduction"/>
    <property type="evidence" value="ECO:0007669"/>
    <property type="project" value="UniProtKB-KW"/>
</dbReference>
<dbReference type="CDD" id="cd06225">
    <property type="entry name" value="HAMP"/>
    <property type="match status" value="1"/>
</dbReference>
<comment type="similarity">
    <text evidence="4">Belongs to the methyl-accepting chemotaxis (MCP) protein family.</text>
</comment>
<keyword evidence="6" id="KW-0472">Membrane</keyword>
<dbReference type="Proteomes" id="UP000483379">
    <property type="component" value="Unassembled WGS sequence"/>
</dbReference>
<dbReference type="PROSITE" id="PS50192">
    <property type="entry name" value="T_SNARE"/>
    <property type="match status" value="1"/>
</dbReference>
<dbReference type="PROSITE" id="PS50111">
    <property type="entry name" value="CHEMOTAXIS_TRANSDUC_2"/>
    <property type="match status" value="1"/>
</dbReference>
<evidence type="ECO:0000256" key="2">
    <source>
        <dbReference type="ARBA" id="ARBA00022519"/>
    </source>
</evidence>
<name>A0A6M0K4A4_9GAMM</name>
<feature type="domain" description="HAMP" evidence="9">
    <location>
        <begin position="347"/>
        <end position="401"/>
    </location>
</feature>
<proteinExistence type="inferred from homology"/>
<dbReference type="EMBL" id="JAAIJQ010000074">
    <property type="protein sequence ID" value="NEV64104.1"/>
    <property type="molecule type" value="Genomic_DNA"/>
</dbReference>
<evidence type="ECO:0000259" key="8">
    <source>
        <dbReference type="PROSITE" id="PS50192"/>
    </source>
</evidence>
<dbReference type="CDD" id="cd12913">
    <property type="entry name" value="PDC1_MCP_like"/>
    <property type="match status" value="1"/>
</dbReference>
<gene>
    <name evidence="10" type="ORF">G3446_19820</name>
</gene>
<evidence type="ECO:0000259" key="9">
    <source>
        <dbReference type="PROSITE" id="PS50885"/>
    </source>
</evidence>
<dbReference type="Gene3D" id="1.10.287.950">
    <property type="entry name" value="Methyl-accepting chemotaxis protein"/>
    <property type="match status" value="1"/>
</dbReference>
<evidence type="ECO:0000256" key="4">
    <source>
        <dbReference type="ARBA" id="ARBA00029447"/>
    </source>
</evidence>
<feature type="transmembrane region" description="Helical" evidence="6">
    <location>
        <begin position="323"/>
        <end position="345"/>
    </location>
</feature>
<dbReference type="PANTHER" id="PTHR32089">
    <property type="entry name" value="METHYL-ACCEPTING CHEMOTAXIS PROTEIN MCPB"/>
    <property type="match status" value="1"/>
</dbReference>
<dbReference type="PANTHER" id="PTHR32089:SF120">
    <property type="entry name" value="METHYL-ACCEPTING CHEMOTAXIS PROTEIN TLPQ"/>
    <property type="match status" value="1"/>
</dbReference>
<dbReference type="GO" id="GO:0006935">
    <property type="term" value="P:chemotaxis"/>
    <property type="evidence" value="ECO:0007669"/>
    <property type="project" value="UniProtKB-ARBA"/>
</dbReference>
<dbReference type="Pfam" id="PF00015">
    <property type="entry name" value="MCPsignal"/>
    <property type="match status" value="1"/>
</dbReference>
<dbReference type="CDD" id="cd11386">
    <property type="entry name" value="MCP_signal"/>
    <property type="match status" value="1"/>
</dbReference>
<evidence type="ECO:0000313" key="11">
    <source>
        <dbReference type="Proteomes" id="UP000483379"/>
    </source>
</evidence>
<organism evidence="10 11">
    <name type="scientific">Thiorhodococcus minor</name>
    <dbReference type="NCBI Taxonomy" id="57489"/>
    <lineage>
        <taxon>Bacteria</taxon>
        <taxon>Pseudomonadati</taxon>
        <taxon>Pseudomonadota</taxon>
        <taxon>Gammaproteobacteria</taxon>
        <taxon>Chromatiales</taxon>
        <taxon>Chromatiaceae</taxon>
        <taxon>Thiorhodococcus</taxon>
    </lineage>
</organism>
<dbReference type="AlphaFoldDB" id="A0A6M0K4A4"/>
<dbReference type="InterPro" id="IPR000727">
    <property type="entry name" value="T_SNARE_dom"/>
</dbReference>